<evidence type="ECO:0000256" key="2">
    <source>
        <dbReference type="ARBA" id="ARBA00023315"/>
    </source>
</evidence>
<evidence type="ECO:0000259" key="3">
    <source>
        <dbReference type="PROSITE" id="PS51186"/>
    </source>
</evidence>
<dbReference type="PROSITE" id="PS51186">
    <property type="entry name" value="GNAT"/>
    <property type="match status" value="1"/>
</dbReference>
<proteinExistence type="predicted"/>
<protein>
    <recommendedName>
        <fullName evidence="3">N-acetyltransferase domain-containing protein</fullName>
    </recommendedName>
</protein>
<keyword evidence="2" id="KW-0012">Acyltransferase</keyword>
<dbReference type="PANTHER" id="PTHR43877">
    <property type="entry name" value="AMINOALKYLPHOSPHONATE N-ACETYLTRANSFERASE-RELATED-RELATED"/>
    <property type="match status" value="1"/>
</dbReference>
<comment type="caution">
    <text evidence="4">The sequence shown here is derived from an EMBL/GenBank/DDBJ whole genome shotgun (WGS) entry which is preliminary data.</text>
</comment>
<dbReference type="Gene3D" id="3.40.630.30">
    <property type="match status" value="1"/>
</dbReference>
<accession>A0ABP6PDJ9</accession>
<organism evidence="4 5">
    <name type="scientific">Blastococcus jejuensis</name>
    <dbReference type="NCBI Taxonomy" id="351224"/>
    <lineage>
        <taxon>Bacteria</taxon>
        <taxon>Bacillati</taxon>
        <taxon>Actinomycetota</taxon>
        <taxon>Actinomycetes</taxon>
        <taxon>Geodermatophilales</taxon>
        <taxon>Geodermatophilaceae</taxon>
        <taxon>Blastococcus</taxon>
    </lineage>
</organism>
<reference evidence="5" key="1">
    <citation type="journal article" date="2019" name="Int. J. Syst. Evol. Microbiol.">
        <title>The Global Catalogue of Microorganisms (GCM) 10K type strain sequencing project: providing services to taxonomists for standard genome sequencing and annotation.</title>
        <authorList>
            <consortium name="The Broad Institute Genomics Platform"/>
            <consortium name="The Broad Institute Genome Sequencing Center for Infectious Disease"/>
            <person name="Wu L."/>
            <person name="Ma J."/>
        </authorList>
    </citation>
    <scope>NUCLEOTIDE SEQUENCE [LARGE SCALE GENOMIC DNA]</scope>
    <source>
        <strain evidence="5">JCM 15614</strain>
    </source>
</reference>
<dbReference type="Proteomes" id="UP001499924">
    <property type="component" value="Unassembled WGS sequence"/>
</dbReference>
<dbReference type="EMBL" id="BAAAVV010000007">
    <property type="protein sequence ID" value="GAA3174968.1"/>
    <property type="molecule type" value="Genomic_DNA"/>
</dbReference>
<sequence>MVEVAGPADAAAVVALRDAAARWMVDSEIVQWAPGEVRVEAVRHQIEAGEWFVHRVDGVVRGTLRVIDADEEVWGPRPPDALYVHGLAVDRSLRGAGLGGRLLGWAGARAARSGRSHLRLDCVETNQRLRRYYREQGFQEVGRSDRDGGRHPVTLLERRLDPAQTTNPGGR</sequence>
<evidence type="ECO:0000313" key="4">
    <source>
        <dbReference type="EMBL" id="GAA3174968.1"/>
    </source>
</evidence>
<keyword evidence="5" id="KW-1185">Reference proteome</keyword>
<dbReference type="Pfam" id="PF00583">
    <property type="entry name" value="Acetyltransf_1"/>
    <property type="match status" value="1"/>
</dbReference>
<evidence type="ECO:0000256" key="1">
    <source>
        <dbReference type="ARBA" id="ARBA00022679"/>
    </source>
</evidence>
<dbReference type="InterPro" id="IPR016181">
    <property type="entry name" value="Acyl_CoA_acyltransferase"/>
</dbReference>
<keyword evidence="1" id="KW-0808">Transferase</keyword>
<feature type="domain" description="N-acetyltransferase" evidence="3">
    <location>
        <begin position="1"/>
        <end position="161"/>
    </location>
</feature>
<gene>
    <name evidence="4" type="ORF">GCM10010531_30710</name>
</gene>
<dbReference type="InterPro" id="IPR050832">
    <property type="entry name" value="Bact_Acetyltransf"/>
</dbReference>
<dbReference type="SUPFAM" id="SSF55729">
    <property type="entry name" value="Acyl-CoA N-acyltransferases (Nat)"/>
    <property type="match status" value="1"/>
</dbReference>
<name>A0ABP6PDJ9_9ACTN</name>
<dbReference type="InterPro" id="IPR000182">
    <property type="entry name" value="GNAT_dom"/>
</dbReference>
<evidence type="ECO:0000313" key="5">
    <source>
        <dbReference type="Proteomes" id="UP001499924"/>
    </source>
</evidence>